<dbReference type="PANTHER" id="PTHR30419:SF8">
    <property type="entry name" value="NITROGEN ASSIMILATION TRANSCRIPTIONAL ACTIVATOR-RELATED"/>
    <property type="match status" value="1"/>
</dbReference>
<protein>
    <submittedName>
        <fullName evidence="6">DNA-binding transcriptional regulator, LysR family</fullName>
    </submittedName>
</protein>
<dbReference type="Pfam" id="PF03466">
    <property type="entry name" value="LysR_substrate"/>
    <property type="match status" value="1"/>
</dbReference>
<dbReference type="InterPro" id="IPR036390">
    <property type="entry name" value="WH_DNA-bd_sf"/>
</dbReference>
<dbReference type="PANTHER" id="PTHR30419">
    <property type="entry name" value="HTH-TYPE TRANSCRIPTIONAL REGULATOR YBHD"/>
    <property type="match status" value="1"/>
</dbReference>
<gene>
    <name evidence="6" type="ORF">SAMN05216233_101358</name>
</gene>
<reference evidence="6 7" key="1">
    <citation type="submission" date="2016-10" db="EMBL/GenBank/DDBJ databases">
        <authorList>
            <person name="de Groot N.N."/>
        </authorList>
    </citation>
    <scope>NUCLEOTIDE SEQUENCE [LARGE SCALE GENOMIC DNA]</scope>
    <source>
        <strain evidence="6 7">AA1</strain>
    </source>
</reference>
<dbReference type="OrthoDB" id="5317428at2"/>
<dbReference type="AlphaFoldDB" id="A0A1G5APP2"/>
<proteinExistence type="inferred from homology"/>
<dbReference type="SUPFAM" id="SSF53850">
    <property type="entry name" value="Periplasmic binding protein-like II"/>
    <property type="match status" value="1"/>
</dbReference>
<evidence type="ECO:0000256" key="2">
    <source>
        <dbReference type="ARBA" id="ARBA00023015"/>
    </source>
</evidence>
<dbReference type="InterPro" id="IPR050950">
    <property type="entry name" value="HTH-type_LysR_regulators"/>
</dbReference>
<dbReference type="STRING" id="419481.SAMN05216233_101358"/>
<evidence type="ECO:0000313" key="6">
    <source>
        <dbReference type="EMBL" id="SCX79790.1"/>
    </source>
</evidence>
<dbReference type="InterPro" id="IPR005119">
    <property type="entry name" value="LysR_subst-bd"/>
</dbReference>
<dbReference type="InterPro" id="IPR000847">
    <property type="entry name" value="LysR_HTH_N"/>
</dbReference>
<accession>A0A1G5APP2</accession>
<dbReference type="PROSITE" id="PS50931">
    <property type="entry name" value="HTH_LYSR"/>
    <property type="match status" value="1"/>
</dbReference>
<dbReference type="CDD" id="cd05466">
    <property type="entry name" value="PBP2_LTTR_substrate"/>
    <property type="match status" value="1"/>
</dbReference>
<feature type="domain" description="HTH lysR-type" evidence="5">
    <location>
        <begin position="3"/>
        <end position="60"/>
    </location>
</feature>
<keyword evidence="3 6" id="KW-0238">DNA-binding</keyword>
<dbReference type="PRINTS" id="PR00039">
    <property type="entry name" value="HTHLYSR"/>
</dbReference>
<dbReference type="Proteomes" id="UP000198870">
    <property type="component" value="Unassembled WGS sequence"/>
</dbReference>
<dbReference type="Gene3D" id="1.10.10.10">
    <property type="entry name" value="Winged helix-like DNA-binding domain superfamily/Winged helix DNA-binding domain"/>
    <property type="match status" value="1"/>
</dbReference>
<dbReference type="EMBL" id="FMUX01000001">
    <property type="protein sequence ID" value="SCX79790.1"/>
    <property type="molecule type" value="Genomic_DNA"/>
</dbReference>
<dbReference type="RefSeq" id="WP_092207661.1">
    <property type="nucleotide sequence ID" value="NZ_FMUX01000001.1"/>
</dbReference>
<dbReference type="SUPFAM" id="SSF46785">
    <property type="entry name" value="Winged helix' DNA-binding domain"/>
    <property type="match status" value="1"/>
</dbReference>
<dbReference type="Pfam" id="PF00126">
    <property type="entry name" value="HTH_1"/>
    <property type="match status" value="1"/>
</dbReference>
<comment type="similarity">
    <text evidence="1">Belongs to the LysR transcriptional regulatory family.</text>
</comment>
<evidence type="ECO:0000256" key="4">
    <source>
        <dbReference type="ARBA" id="ARBA00023163"/>
    </source>
</evidence>
<dbReference type="Gene3D" id="3.40.190.290">
    <property type="match status" value="1"/>
</dbReference>
<organism evidence="6 7">
    <name type="scientific">Desulfoluna spongiiphila</name>
    <dbReference type="NCBI Taxonomy" id="419481"/>
    <lineage>
        <taxon>Bacteria</taxon>
        <taxon>Pseudomonadati</taxon>
        <taxon>Thermodesulfobacteriota</taxon>
        <taxon>Desulfobacteria</taxon>
        <taxon>Desulfobacterales</taxon>
        <taxon>Desulfolunaceae</taxon>
        <taxon>Desulfoluna</taxon>
    </lineage>
</organism>
<evidence type="ECO:0000256" key="3">
    <source>
        <dbReference type="ARBA" id="ARBA00023125"/>
    </source>
</evidence>
<evidence type="ECO:0000313" key="7">
    <source>
        <dbReference type="Proteomes" id="UP000198870"/>
    </source>
</evidence>
<dbReference type="FunFam" id="1.10.10.10:FF:000001">
    <property type="entry name" value="LysR family transcriptional regulator"/>
    <property type="match status" value="1"/>
</dbReference>
<dbReference type="GO" id="GO:0003677">
    <property type="term" value="F:DNA binding"/>
    <property type="evidence" value="ECO:0007669"/>
    <property type="project" value="UniProtKB-KW"/>
</dbReference>
<evidence type="ECO:0000256" key="1">
    <source>
        <dbReference type="ARBA" id="ARBA00009437"/>
    </source>
</evidence>
<sequence length="295" mass="33124">MNINFELYKVFYHAARQLSFTRAAESLFVTQSSVSQSIKQLETHLGALLFIRNRRNMQLTKEGEMLFFHVSEAYDLIKAGERNIENTKTLGYGEVKIGASDTICRYFLLDYIKRFHEDYPNIKISITNQPSMQTLEDIAGGKMDFGVVNLPESMRVKGVNVTEIKGFQEVAIATEACARTLPAHPSIKDLTGVPLITLTPNTNTRRYLDTFFRSQKMTLAPEFELESIDLIVDFVRIGLGVGFVMADAIPAGDPVVRVLDLKETLPSRSIGIVTNKNSPLSIPTEHFMNVLIKGR</sequence>
<keyword evidence="7" id="KW-1185">Reference proteome</keyword>
<dbReference type="GO" id="GO:0003700">
    <property type="term" value="F:DNA-binding transcription factor activity"/>
    <property type="evidence" value="ECO:0007669"/>
    <property type="project" value="InterPro"/>
</dbReference>
<keyword evidence="2" id="KW-0805">Transcription regulation</keyword>
<name>A0A1G5APP2_9BACT</name>
<dbReference type="GO" id="GO:0005829">
    <property type="term" value="C:cytosol"/>
    <property type="evidence" value="ECO:0007669"/>
    <property type="project" value="TreeGrafter"/>
</dbReference>
<dbReference type="InterPro" id="IPR036388">
    <property type="entry name" value="WH-like_DNA-bd_sf"/>
</dbReference>
<keyword evidence="4" id="KW-0804">Transcription</keyword>
<evidence type="ECO:0000259" key="5">
    <source>
        <dbReference type="PROSITE" id="PS50931"/>
    </source>
</evidence>